<dbReference type="GO" id="GO:0052913">
    <property type="term" value="F:16S rRNA (guanine(966)-N(2))-methyltransferase activity"/>
    <property type="evidence" value="ECO:0007669"/>
    <property type="project" value="UniProtKB-EC"/>
</dbReference>
<dbReference type="RefSeq" id="WP_195078680.1">
    <property type="nucleotide sequence ID" value="NZ_JAYESH010000005.1"/>
</dbReference>
<dbReference type="InterPro" id="IPR002052">
    <property type="entry name" value="DNA_methylase_N6_adenine_CS"/>
</dbReference>
<dbReference type="Proteomes" id="UP001348098">
    <property type="component" value="Unassembled WGS sequence"/>
</dbReference>
<dbReference type="CDD" id="cd02440">
    <property type="entry name" value="AdoMet_MTases"/>
    <property type="match status" value="1"/>
</dbReference>
<evidence type="ECO:0000313" key="4">
    <source>
        <dbReference type="Proteomes" id="UP001348098"/>
    </source>
</evidence>
<dbReference type="SUPFAM" id="SSF53335">
    <property type="entry name" value="S-adenosyl-L-methionine-dependent methyltransferases"/>
    <property type="match status" value="1"/>
</dbReference>
<accession>A0ABU6AUA6</accession>
<keyword evidence="2 3" id="KW-0808">Transferase</keyword>
<evidence type="ECO:0000313" key="3">
    <source>
        <dbReference type="EMBL" id="MEB3510744.1"/>
    </source>
</evidence>
<protein>
    <submittedName>
        <fullName evidence="3">16S rRNA (Guanine(966)-N(2))-methyltransferase RsmD</fullName>
        <ecNumber evidence="3">2.1.1.171</ecNumber>
    </submittedName>
</protein>
<dbReference type="PANTHER" id="PTHR43542:SF1">
    <property type="entry name" value="METHYLTRANSFERASE"/>
    <property type="match status" value="1"/>
</dbReference>
<evidence type="ECO:0000256" key="2">
    <source>
        <dbReference type="ARBA" id="ARBA00022679"/>
    </source>
</evidence>
<dbReference type="EC" id="2.1.1.171" evidence="3"/>
<reference evidence="3 4" key="1">
    <citation type="submission" date="2023-12" db="EMBL/GenBank/DDBJ databases">
        <title>novel species in genus Nocarida.</title>
        <authorList>
            <person name="Li Z."/>
        </authorList>
    </citation>
    <scope>NUCLEOTIDE SEQUENCE [LARGE SCALE GENOMIC DNA]</scope>
    <source>
        <strain evidence="3 4">CDC186</strain>
    </source>
</reference>
<dbReference type="PROSITE" id="PS00092">
    <property type="entry name" value="N6_MTASE"/>
    <property type="match status" value="1"/>
</dbReference>
<dbReference type="PANTHER" id="PTHR43542">
    <property type="entry name" value="METHYLTRANSFERASE"/>
    <property type="match status" value="1"/>
</dbReference>
<name>A0ABU6AUA6_9NOCA</name>
<evidence type="ECO:0000256" key="1">
    <source>
        <dbReference type="ARBA" id="ARBA00022603"/>
    </source>
</evidence>
<dbReference type="NCBIfam" id="TIGR00095">
    <property type="entry name" value="16S rRNA (guanine(966)-N(2))-methyltransferase RsmD"/>
    <property type="match status" value="1"/>
</dbReference>
<dbReference type="PIRSF" id="PIRSF004553">
    <property type="entry name" value="CHP00095"/>
    <property type="match status" value="1"/>
</dbReference>
<dbReference type="InterPro" id="IPR004398">
    <property type="entry name" value="RNA_MeTrfase_RsmD"/>
</dbReference>
<keyword evidence="1 3" id="KW-0489">Methyltransferase</keyword>
<comment type="caution">
    <text evidence="3">The sequence shown here is derived from an EMBL/GenBank/DDBJ whole genome shotgun (WGS) entry which is preliminary data.</text>
</comment>
<keyword evidence="4" id="KW-1185">Reference proteome</keyword>
<dbReference type="Pfam" id="PF03602">
    <property type="entry name" value="Cons_hypoth95"/>
    <property type="match status" value="1"/>
</dbReference>
<gene>
    <name evidence="3" type="primary">rsmD</name>
    <name evidence="3" type="ORF">U3653_12010</name>
</gene>
<organism evidence="3 4">
    <name type="scientific">Nocardia implantans</name>
    <dbReference type="NCBI Taxonomy" id="3108168"/>
    <lineage>
        <taxon>Bacteria</taxon>
        <taxon>Bacillati</taxon>
        <taxon>Actinomycetota</taxon>
        <taxon>Actinomycetes</taxon>
        <taxon>Mycobacteriales</taxon>
        <taxon>Nocardiaceae</taxon>
        <taxon>Nocardia</taxon>
    </lineage>
</organism>
<dbReference type="Gene3D" id="3.40.50.150">
    <property type="entry name" value="Vaccinia Virus protein VP39"/>
    <property type="match status" value="1"/>
</dbReference>
<dbReference type="EMBL" id="JAYKYQ010000004">
    <property type="protein sequence ID" value="MEB3510744.1"/>
    <property type="molecule type" value="Genomic_DNA"/>
</dbReference>
<dbReference type="InterPro" id="IPR029063">
    <property type="entry name" value="SAM-dependent_MTases_sf"/>
</dbReference>
<proteinExistence type="predicted"/>
<sequence>MTRIVAGTAGGRRLRVPPSGTRPTSDRVREALFSALDARLDFAGARVLDLYAGSGALGLEALSRGAEHALLVESDRKAAAVVRGNIADLGLPGAELRVATVASVLQSGGAGEFDLVFSDPPYAVDNAAVLADLSALAERGWLRPGALIVLERSARSPETAWPAGFVPAKSRRYGETRIELAEFDPEE</sequence>